<feature type="region of interest" description="Disordered" evidence="1">
    <location>
        <begin position="16"/>
        <end position="41"/>
    </location>
</feature>
<comment type="caution">
    <text evidence="2">The sequence shown here is derived from an EMBL/GenBank/DDBJ whole genome shotgun (WGS) entry which is preliminary data.</text>
</comment>
<dbReference type="EMBL" id="AXCR01000006">
    <property type="protein sequence ID" value="KJR86590.1"/>
    <property type="molecule type" value="Genomic_DNA"/>
</dbReference>
<proteinExistence type="predicted"/>
<dbReference type="KEGG" id="ssck:SPSK_02870"/>
<protein>
    <submittedName>
        <fullName evidence="2">Uncharacterized protein</fullName>
    </submittedName>
</protein>
<dbReference type="VEuPathDB" id="FungiDB:SPSK_02870"/>
<dbReference type="Proteomes" id="UP000033710">
    <property type="component" value="Unassembled WGS sequence"/>
</dbReference>
<dbReference type="GeneID" id="27665009"/>
<evidence type="ECO:0000256" key="1">
    <source>
        <dbReference type="SAM" id="MobiDB-lite"/>
    </source>
</evidence>
<reference evidence="2 3" key="1">
    <citation type="journal article" date="2014" name="BMC Genomics">
        <title>Comparative genomics of the major fungal agents of human and animal Sporotrichosis: Sporothrix schenckii and Sporothrix brasiliensis.</title>
        <authorList>
            <person name="Teixeira M.M."/>
            <person name="de Almeida L.G."/>
            <person name="Kubitschek-Barreira P."/>
            <person name="Alves F.L."/>
            <person name="Kioshima E.S."/>
            <person name="Abadio A.K."/>
            <person name="Fernandes L."/>
            <person name="Derengowski L.S."/>
            <person name="Ferreira K.S."/>
            <person name="Souza R.C."/>
            <person name="Ruiz J.C."/>
            <person name="de Andrade N.C."/>
            <person name="Paes H.C."/>
            <person name="Nicola A.M."/>
            <person name="Albuquerque P."/>
            <person name="Gerber A.L."/>
            <person name="Martins V.P."/>
            <person name="Peconick L.D."/>
            <person name="Neto A.V."/>
            <person name="Chaucanez C.B."/>
            <person name="Silva P.A."/>
            <person name="Cunha O.L."/>
            <person name="de Oliveira F.F."/>
            <person name="dos Santos T.C."/>
            <person name="Barros A.L."/>
            <person name="Soares M.A."/>
            <person name="de Oliveira L.M."/>
            <person name="Marini M.M."/>
            <person name="Villalobos-Duno H."/>
            <person name="Cunha M.M."/>
            <person name="de Hoog S."/>
            <person name="da Silveira J.F."/>
            <person name="Henrissat B."/>
            <person name="Nino-Vega G.A."/>
            <person name="Cisalpino P.S."/>
            <person name="Mora-Montes H.M."/>
            <person name="Almeida S.R."/>
            <person name="Stajich J.E."/>
            <person name="Lopes-Bezerra L.M."/>
            <person name="Vasconcelos A.T."/>
            <person name="Felipe M.S."/>
        </authorList>
    </citation>
    <scope>NUCLEOTIDE SEQUENCE [LARGE SCALE GENOMIC DNA]</scope>
    <source>
        <strain evidence="2 3">1099-18</strain>
    </source>
</reference>
<dbReference type="RefSeq" id="XP_016589266.1">
    <property type="nucleotide sequence ID" value="XM_016729732.1"/>
</dbReference>
<evidence type="ECO:0000313" key="3">
    <source>
        <dbReference type="Proteomes" id="UP000033710"/>
    </source>
</evidence>
<name>A0A0F2MCN4_SPOSC</name>
<dbReference type="AlphaFoldDB" id="A0A0F2MCN4"/>
<reference evidence="2 3" key="2">
    <citation type="journal article" date="2015" name="Eukaryot. Cell">
        <title>Asexual propagation of a virulent clone complex in a human and feline outbreak of sporotrichosis.</title>
        <authorList>
            <person name="Teixeira Mde M."/>
            <person name="Rodrigues A.M."/>
            <person name="Tsui C.K."/>
            <person name="de Almeida L.G."/>
            <person name="Van Diepeningen A.D."/>
            <person name="van den Ende B.G."/>
            <person name="Fernandes G.F."/>
            <person name="Kano R."/>
            <person name="Hamelin R.C."/>
            <person name="Lopes-Bezerra L.M."/>
            <person name="Vasconcelos A.T."/>
            <person name="de Hoog S."/>
            <person name="de Camargo Z.P."/>
            <person name="Felipe M.S."/>
        </authorList>
    </citation>
    <scope>NUCLEOTIDE SEQUENCE [LARGE SCALE GENOMIC DNA]</scope>
    <source>
        <strain evidence="2 3">1099-18</strain>
    </source>
</reference>
<evidence type="ECO:0000313" key="2">
    <source>
        <dbReference type="EMBL" id="KJR86590.1"/>
    </source>
</evidence>
<sequence length="88" mass="9861">MDKTAQKVNKRLAGLCADHDTKMGNDSDGPCSRSFPSATWQSSPDEKYKKYKAQGIRENVWTDRRWPVISLSVSVFDQVVLAGEKEGL</sequence>
<organism evidence="2 3">
    <name type="scientific">Sporothrix schenckii 1099-18</name>
    <dbReference type="NCBI Taxonomy" id="1397361"/>
    <lineage>
        <taxon>Eukaryota</taxon>
        <taxon>Fungi</taxon>
        <taxon>Dikarya</taxon>
        <taxon>Ascomycota</taxon>
        <taxon>Pezizomycotina</taxon>
        <taxon>Sordariomycetes</taxon>
        <taxon>Sordariomycetidae</taxon>
        <taxon>Ophiostomatales</taxon>
        <taxon>Ophiostomataceae</taxon>
        <taxon>Sporothrix</taxon>
    </lineage>
</organism>
<accession>A0A0F2MCN4</accession>
<gene>
    <name evidence="2" type="ORF">SPSK_02870</name>
</gene>